<evidence type="ECO:0000256" key="2">
    <source>
        <dbReference type="ARBA" id="ARBA00022833"/>
    </source>
</evidence>
<protein>
    <submittedName>
        <fullName evidence="6">Uncharacterized protein LOC108669581</fullName>
    </submittedName>
</protein>
<sequence length="309" mass="35798">MDKETAIKARIEKLRQEIYAKHLTKYDILEMEMTLMWPERVQRLAPDLLVPLSFHKLHYVLELVLQKPTYSILIPLSRMLIAILEGSIERIQNPKHPVKLSPAIAKHIRKLVSTINIILEIICLPKHCDGEVVQHTNQVVVFCSLFRDVLNDSIYKNSFKNEKLRLNATFHSNFLIHKLISSFVFASMVRGVFEKVGETLPVRRCRTVQELVESSVATDCAICADKMATTADYALLSSCMHTFCLPCSKGWFTDHYSCPICRAQNCFWISKTELEEYQKFCTDNMIEKLKDISEYPDTKDLLNWIFHAR</sequence>
<evidence type="ECO:0000313" key="6">
    <source>
        <dbReference type="RefSeq" id="XP_018012450.1"/>
    </source>
</evidence>
<reference evidence="6" key="1">
    <citation type="submission" date="2025-08" db="UniProtKB">
        <authorList>
            <consortium name="RefSeq"/>
        </authorList>
    </citation>
    <scope>IDENTIFICATION</scope>
    <source>
        <tissue evidence="6">Whole organism</tissue>
    </source>
</reference>
<dbReference type="PANTHER" id="PTHR45676:SF41">
    <property type="entry name" value="RING-H2 FINGER PROTEIN ATL66"/>
    <property type="match status" value="1"/>
</dbReference>
<keyword evidence="1 3" id="KW-0863">Zinc-finger</keyword>
<dbReference type="OrthoDB" id="5600418at2759"/>
<dbReference type="AlphaFoldDB" id="A0A8B7NFQ8"/>
<name>A0A8B7NFQ8_HYAAZ</name>
<dbReference type="InterPro" id="IPR013083">
    <property type="entry name" value="Znf_RING/FYVE/PHD"/>
</dbReference>
<dbReference type="Pfam" id="PF13639">
    <property type="entry name" value="zf-RING_2"/>
    <property type="match status" value="1"/>
</dbReference>
<dbReference type="KEGG" id="hazt:108669581"/>
<dbReference type="SUPFAM" id="SSF57850">
    <property type="entry name" value="RING/U-box"/>
    <property type="match status" value="1"/>
</dbReference>
<proteinExistence type="predicted"/>
<feature type="domain" description="RING-type" evidence="4">
    <location>
        <begin position="220"/>
        <end position="262"/>
    </location>
</feature>
<evidence type="ECO:0000256" key="3">
    <source>
        <dbReference type="PROSITE-ProRule" id="PRU00175"/>
    </source>
</evidence>
<dbReference type="Proteomes" id="UP000694843">
    <property type="component" value="Unplaced"/>
</dbReference>
<dbReference type="PANTHER" id="PTHR45676">
    <property type="entry name" value="RING-H2 FINGER PROTEIN ATL51-RELATED"/>
    <property type="match status" value="1"/>
</dbReference>
<dbReference type="GO" id="GO:0008270">
    <property type="term" value="F:zinc ion binding"/>
    <property type="evidence" value="ECO:0007669"/>
    <property type="project" value="UniProtKB-KW"/>
</dbReference>
<dbReference type="Gene3D" id="3.30.40.10">
    <property type="entry name" value="Zinc/RING finger domain, C3HC4 (zinc finger)"/>
    <property type="match status" value="1"/>
</dbReference>
<accession>A0A8B7NFQ8</accession>
<keyword evidence="5" id="KW-1185">Reference proteome</keyword>
<dbReference type="SMART" id="SM00184">
    <property type="entry name" value="RING"/>
    <property type="match status" value="1"/>
</dbReference>
<dbReference type="PROSITE" id="PS50089">
    <property type="entry name" value="ZF_RING_2"/>
    <property type="match status" value="1"/>
</dbReference>
<keyword evidence="1 3" id="KW-0479">Metal-binding</keyword>
<evidence type="ECO:0000313" key="5">
    <source>
        <dbReference type="Proteomes" id="UP000694843"/>
    </source>
</evidence>
<evidence type="ECO:0000256" key="1">
    <source>
        <dbReference type="ARBA" id="ARBA00022771"/>
    </source>
</evidence>
<organism evidence="5 6">
    <name type="scientific">Hyalella azteca</name>
    <name type="common">Amphipod</name>
    <dbReference type="NCBI Taxonomy" id="294128"/>
    <lineage>
        <taxon>Eukaryota</taxon>
        <taxon>Metazoa</taxon>
        <taxon>Ecdysozoa</taxon>
        <taxon>Arthropoda</taxon>
        <taxon>Crustacea</taxon>
        <taxon>Multicrustacea</taxon>
        <taxon>Malacostraca</taxon>
        <taxon>Eumalacostraca</taxon>
        <taxon>Peracarida</taxon>
        <taxon>Amphipoda</taxon>
        <taxon>Senticaudata</taxon>
        <taxon>Talitrida</taxon>
        <taxon>Talitroidea</taxon>
        <taxon>Hyalellidae</taxon>
        <taxon>Hyalella</taxon>
    </lineage>
</organism>
<evidence type="ECO:0000259" key="4">
    <source>
        <dbReference type="PROSITE" id="PS50089"/>
    </source>
</evidence>
<dbReference type="RefSeq" id="XP_018012450.1">
    <property type="nucleotide sequence ID" value="XM_018156961.2"/>
</dbReference>
<dbReference type="InterPro" id="IPR001841">
    <property type="entry name" value="Znf_RING"/>
</dbReference>
<gene>
    <name evidence="6" type="primary">LOC108669581</name>
</gene>
<keyword evidence="2" id="KW-0862">Zinc</keyword>
<dbReference type="GeneID" id="108669581"/>